<protein>
    <recommendedName>
        <fullName evidence="7">Gamma-soluble NSF attachment protein</fullName>
    </recommendedName>
    <alternativeName>
        <fullName evidence="8">N-ethylmaleimide-sensitive factor attachment protein gamma</fullName>
    </alternativeName>
</protein>
<dbReference type="Ensembl" id="ENSSHAT00000001527.2">
    <property type="protein sequence ID" value="ENSSHAP00000001511.2"/>
    <property type="gene ID" value="ENSSHAG00000001348.2"/>
</dbReference>
<dbReference type="HOGENOM" id="CLU_063974_1_0_1"/>
<feature type="region of interest" description="Disordered" evidence="9">
    <location>
        <begin position="275"/>
        <end position="318"/>
    </location>
</feature>
<keyword evidence="6" id="KW-0472">Membrane</keyword>
<dbReference type="PANTHER" id="PTHR13768">
    <property type="entry name" value="SOLUBLE NSF ATTACHMENT PROTEIN SNAP"/>
    <property type="match status" value="1"/>
</dbReference>
<comment type="subcellular location">
    <subcellularLocation>
        <location evidence="1">Membrane</location>
        <topology evidence="1">Peripheral membrane protein</topology>
    </subcellularLocation>
</comment>
<dbReference type="GeneTree" id="ENSGT00390000005826"/>
<dbReference type="PANTHER" id="PTHR13768:SF2">
    <property type="entry name" value="GAMMA-SOLUBLE NSF ATTACHMENT PROTEIN"/>
    <property type="match status" value="1"/>
</dbReference>
<evidence type="ECO:0000256" key="3">
    <source>
        <dbReference type="ARBA" id="ARBA00022448"/>
    </source>
</evidence>
<organism evidence="10 11">
    <name type="scientific">Sarcophilus harrisii</name>
    <name type="common">Tasmanian devil</name>
    <name type="synonym">Sarcophilus laniarius</name>
    <dbReference type="NCBI Taxonomy" id="9305"/>
    <lineage>
        <taxon>Eukaryota</taxon>
        <taxon>Metazoa</taxon>
        <taxon>Chordata</taxon>
        <taxon>Craniata</taxon>
        <taxon>Vertebrata</taxon>
        <taxon>Euteleostomi</taxon>
        <taxon>Mammalia</taxon>
        <taxon>Metatheria</taxon>
        <taxon>Dasyuromorphia</taxon>
        <taxon>Dasyuridae</taxon>
        <taxon>Sarcophilus</taxon>
    </lineage>
</organism>
<dbReference type="GO" id="GO:0031201">
    <property type="term" value="C:SNARE complex"/>
    <property type="evidence" value="ECO:0007669"/>
    <property type="project" value="TreeGrafter"/>
</dbReference>
<comment type="similarity">
    <text evidence="2">Belongs to the SNAP family.</text>
</comment>
<dbReference type="GO" id="GO:0005774">
    <property type="term" value="C:vacuolar membrane"/>
    <property type="evidence" value="ECO:0007669"/>
    <property type="project" value="TreeGrafter"/>
</dbReference>
<evidence type="ECO:0000313" key="10">
    <source>
        <dbReference type="Ensembl" id="ENSSHAP00000001511.2"/>
    </source>
</evidence>
<dbReference type="Pfam" id="PF14938">
    <property type="entry name" value="SNAP"/>
    <property type="match status" value="1"/>
</dbReference>
<reference evidence="10 11" key="1">
    <citation type="journal article" date="2011" name="Proc. Natl. Acad. Sci. U.S.A.">
        <title>Genetic diversity and population structure of the endangered marsupial Sarcophilus harrisii (Tasmanian devil).</title>
        <authorList>
            <person name="Miller W."/>
            <person name="Hayes V.M."/>
            <person name="Ratan A."/>
            <person name="Petersen D.C."/>
            <person name="Wittekindt N.E."/>
            <person name="Miller J."/>
            <person name="Walenz B."/>
            <person name="Knight J."/>
            <person name="Qi J."/>
            <person name="Zhao F."/>
            <person name="Wang Q."/>
            <person name="Bedoya-Reina O.C."/>
            <person name="Katiyar N."/>
            <person name="Tomsho L.P."/>
            <person name="Kasson L.M."/>
            <person name="Hardie R.A."/>
            <person name="Woodbridge P."/>
            <person name="Tindall E.A."/>
            <person name="Bertelsen M.F."/>
            <person name="Dixon D."/>
            <person name="Pyecroft S."/>
            <person name="Helgen K.M."/>
            <person name="Lesk A.M."/>
            <person name="Pringle T.H."/>
            <person name="Patterson N."/>
            <person name="Zhang Y."/>
            <person name="Kreiss A."/>
            <person name="Woods G.M."/>
            <person name="Jones M.E."/>
            <person name="Schuster S.C."/>
        </authorList>
    </citation>
    <scope>NUCLEOTIDE SEQUENCE [LARGE SCALE GENOMIC DNA]</scope>
</reference>
<accession>G3VEA7</accession>
<reference evidence="10" key="2">
    <citation type="submission" date="2025-08" db="UniProtKB">
        <authorList>
            <consortium name="Ensembl"/>
        </authorList>
    </citation>
    <scope>IDENTIFICATION</scope>
</reference>
<evidence type="ECO:0000256" key="2">
    <source>
        <dbReference type="ARBA" id="ARBA00010050"/>
    </source>
</evidence>
<dbReference type="Gene3D" id="1.25.40.10">
    <property type="entry name" value="Tetratricopeptide repeat domain"/>
    <property type="match status" value="1"/>
</dbReference>
<dbReference type="Proteomes" id="UP000007648">
    <property type="component" value="Unassembled WGS sequence"/>
</dbReference>
<evidence type="ECO:0000256" key="7">
    <source>
        <dbReference type="ARBA" id="ARBA00040047"/>
    </source>
</evidence>
<dbReference type="GO" id="GO:0016192">
    <property type="term" value="P:vesicle-mediated transport"/>
    <property type="evidence" value="ECO:0007669"/>
    <property type="project" value="UniProtKB-KW"/>
</dbReference>
<evidence type="ECO:0000256" key="5">
    <source>
        <dbReference type="ARBA" id="ARBA00022927"/>
    </source>
</evidence>
<keyword evidence="4" id="KW-0931">ER-Golgi transport</keyword>
<evidence type="ECO:0000256" key="4">
    <source>
        <dbReference type="ARBA" id="ARBA00022892"/>
    </source>
</evidence>
<evidence type="ECO:0000256" key="1">
    <source>
        <dbReference type="ARBA" id="ARBA00004170"/>
    </source>
</evidence>
<dbReference type="eggNOG" id="KOG1585">
    <property type="taxonomic scope" value="Eukaryota"/>
</dbReference>
<proteinExistence type="inferred from homology"/>
<reference evidence="10" key="3">
    <citation type="submission" date="2025-09" db="UniProtKB">
        <authorList>
            <consortium name="Ensembl"/>
        </authorList>
    </citation>
    <scope>IDENTIFICATION</scope>
</reference>
<evidence type="ECO:0000256" key="8">
    <source>
        <dbReference type="ARBA" id="ARBA00042485"/>
    </source>
</evidence>
<dbReference type="SUPFAM" id="SSF48452">
    <property type="entry name" value="TPR-like"/>
    <property type="match status" value="1"/>
</dbReference>
<dbReference type="InParanoid" id="G3VEA7"/>
<evidence type="ECO:0000256" key="9">
    <source>
        <dbReference type="SAM" id="MobiDB-lite"/>
    </source>
</evidence>
<evidence type="ECO:0000313" key="11">
    <source>
        <dbReference type="Proteomes" id="UP000007648"/>
    </source>
</evidence>
<dbReference type="InterPro" id="IPR000744">
    <property type="entry name" value="NSF_attach"/>
</dbReference>
<dbReference type="GO" id="GO:0006886">
    <property type="term" value="P:intracellular protein transport"/>
    <property type="evidence" value="ECO:0007669"/>
    <property type="project" value="InterPro"/>
</dbReference>
<dbReference type="GO" id="GO:0005483">
    <property type="term" value="F:soluble NSF attachment protein activity"/>
    <property type="evidence" value="ECO:0007669"/>
    <property type="project" value="TreeGrafter"/>
</dbReference>
<dbReference type="STRING" id="9305.ENSSHAP00000001511"/>
<keyword evidence="5" id="KW-0653">Protein transport</keyword>
<dbReference type="AlphaFoldDB" id="G3VEA7"/>
<keyword evidence="11" id="KW-1185">Reference proteome</keyword>
<name>G3VEA7_SARHA</name>
<sequence length="318" mass="35662">MTNAANHLHTGFLKWKPDYDKAAVEYARAALAFRTARQLDWAVEAFMKEAEVYEKKQAFFDAARAHEQAGLLLRELKKLPEASQEAWKAISLYLEGKNAELTAATLRRFSHILEKQMPTQVVHLYQGTAELFENEDRLLQALGFTCQASKLLVLAKRYGEAAVSLNKEKYFYQEFESFSTCYKRTVAQCLAYLHNSDLLAATKCVNDSCSISGFKSSREYNALVQLLESYNKKDQDGLDEICCGPIFKLLDDNCRKMVKKLKVPPLEELSETIMPSPSVTAWPPIPEEGGGGRGGERGEGAGAEEESSHLEEEVTTPE</sequence>
<dbReference type="GO" id="GO:0019905">
    <property type="term" value="F:syntaxin binding"/>
    <property type="evidence" value="ECO:0007669"/>
    <property type="project" value="TreeGrafter"/>
</dbReference>
<evidence type="ECO:0000256" key="6">
    <source>
        <dbReference type="ARBA" id="ARBA00023136"/>
    </source>
</evidence>
<dbReference type="InterPro" id="IPR011990">
    <property type="entry name" value="TPR-like_helical_dom_sf"/>
</dbReference>
<keyword evidence="3" id="KW-0813">Transport</keyword>